<sequence length="300" mass="33838">MKHYDCSRKHCNRSEQNRPIQSDYHQVIFSSREFRLPEKLEMANLLSDEPTTNSIKLKVTNHVLDVQEILGLDASLGLWSIDISSASWCVPSFFRRHGSFAGPITSKVCVYVTSSTWCEGLWRSFAEKRNVVAWFVVYGSSGSAFNPLLSSVLHLPGFVASALAEDTSSLYRRFSLVSFMFLFHFRLPPVPASGRCRLPPFGSRRRLRVERLVFSLGMWVRSPLQWFPLLNRQSQCRVSSLDWAWRASSLNFLRSVSSLVLVVAAVSGPAFCKNCLSANGFGGDLRVSTELELKRASWAS</sequence>
<accession>A0A8S9FPN8</accession>
<name>A0A8S9FPN8_BRACR</name>
<organism evidence="1 2">
    <name type="scientific">Brassica cretica</name>
    <name type="common">Mustard</name>
    <dbReference type="NCBI Taxonomy" id="69181"/>
    <lineage>
        <taxon>Eukaryota</taxon>
        <taxon>Viridiplantae</taxon>
        <taxon>Streptophyta</taxon>
        <taxon>Embryophyta</taxon>
        <taxon>Tracheophyta</taxon>
        <taxon>Spermatophyta</taxon>
        <taxon>Magnoliopsida</taxon>
        <taxon>eudicotyledons</taxon>
        <taxon>Gunneridae</taxon>
        <taxon>Pentapetalae</taxon>
        <taxon>rosids</taxon>
        <taxon>malvids</taxon>
        <taxon>Brassicales</taxon>
        <taxon>Brassicaceae</taxon>
        <taxon>Brassiceae</taxon>
        <taxon>Brassica</taxon>
    </lineage>
</organism>
<dbReference type="EMBL" id="QGKW02002228">
    <property type="protein sequence ID" value="KAF2535064.1"/>
    <property type="molecule type" value="Genomic_DNA"/>
</dbReference>
<dbReference type="Proteomes" id="UP000712281">
    <property type="component" value="Unassembled WGS sequence"/>
</dbReference>
<evidence type="ECO:0000313" key="1">
    <source>
        <dbReference type="EMBL" id="KAF2535064.1"/>
    </source>
</evidence>
<proteinExistence type="predicted"/>
<dbReference type="AlphaFoldDB" id="A0A8S9FPN8"/>
<evidence type="ECO:0000313" key="2">
    <source>
        <dbReference type="Proteomes" id="UP000712281"/>
    </source>
</evidence>
<reference evidence="1" key="1">
    <citation type="submission" date="2019-12" db="EMBL/GenBank/DDBJ databases">
        <title>Genome sequencing and annotation of Brassica cretica.</title>
        <authorList>
            <person name="Studholme D.J."/>
            <person name="Sarris P.F."/>
        </authorList>
    </citation>
    <scope>NUCLEOTIDE SEQUENCE</scope>
    <source>
        <strain evidence="1">PFS-001/15</strain>
        <tissue evidence="1">Leaf</tissue>
    </source>
</reference>
<comment type="caution">
    <text evidence="1">The sequence shown here is derived from an EMBL/GenBank/DDBJ whole genome shotgun (WGS) entry which is preliminary data.</text>
</comment>
<protein>
    <submittedName>
        <fullName evidence="1">Uncharacterized protein</fullName>
    </submittedName>
</protein>
<gene>
    <name evidence="1" type="ORF">F2Q68_00019979</name>
</gene>